<reference evidence="13 14" key="1">
    <citation type="submission" date="2017-09" db="EMBL/GenBank/DDBJ databases">
        <authorList>
            <person name="Ehlers B."/>
            <person name="Leendertz F.H."/>
        </authorList>
    </citation>
    <scope>NUCLEOTIDE SEQUENCE [LARGE SCALE GENOMIC DNA]</scope>
    <source>
        <strain evidence="13 14">CGMCC 4.7095</strain>
    </source>
</reference>
<feature type="transmembrane region" description="Helical" evidence="12">
    <location>
        <begin position="121"/>
        <end position="144"/>
    </location>
</feature>
<evidence type="ECO:0000256" key="1">
    <source>
        <dbReference type="ARBA" id="ARBA00004651"/>
    </source>
</evidence>
<evidence type="ECO:0000256" key="7">
    <source>
        <dbReference type="ARBA" id="ARBA00022989"/>
    </source>
</evidence>
<dbReference type="AlphaFoldDB" id="A0A286DNW6"/>
<evidence type="ECO:0000256" key="11">
    <source>
        <dbReference type="SAM" id="MobiDB-lite"/>
    </source>
</evidence>
<feature type="transmembrane region" description="Helical" evidence="12">
    <location>
        <begin position="308"/>
        <end position="329"/>
    </location>
</feature>
<dbReference type="PANTHER" id="PTHR32196:SF32">
    <property type="entry name" value="XYLOSE TRANSPORT SYSTEM PERMEASE PROTEIN XYLH"/>
    <property type="match status" value="1"/>
</dbReference>
<keyword evidence="6 12" id="KW-0812">Transmembrane</keyword>
<evidence type="ECO:0000256" key="6">
    <source>
        <dbReference type="ARBA" id="ARBA00022692"/>
    </source>
</evidence>
<proteinExistence type="predicted"/>
<dbReference type="CDD" id="cd06579">
    <property type="entry name" value="TM_PBP1_transp_AraH_like"/>
    <property type="match status" value="1"/>
</dbReference>
<comment type="function">
    <text evidence="9">Part of the binding-protein-dependent transport system for D-xylose. Probably responsible for the translocation of the substrate across the membrane.</text>
</comment>
<accession>A0A286DNW6</accession>
<evidence type="ECO:0000256" key="8">
    <source>
        <dbReference type="ARBA" id="ARBA00023136"/>
    </source>
</evidence>
<evidence type="ECO:0000313" key="14">
    <source>
        <dbReference type="Proteomes" id="UP000219072"/>
    </source>
</evidence>
<dbReference type="Pfam" id="PF02653">
    <property type="entry name" value="BPD_transp_2"/>
    <property type="match status" value="1"/>
</dbReference>
<name>A0A286DNW6_9ACTN</name>
<feature type="transmembrane region" description="Helical" evidence="12">
    <location>
        <begin position="97"/>
        <end position="115"/>
    </location>
</feature>
<dbReference type="NCBIfam" id="NF040906">
    <property type="entry name" value="GguB"/>
    <property type="match status" value="1"/>
</dbReference>
<feature type="transmembrane region" description="Helical" evidence="12">
    <location>
        <begin position="237"/>
        <end position="255"/>
    </location>
</feature>
<evidence type="ECO:0000313" key="13">
    <source>
        <dbReference type="EMBL" id="SOD60319.1"/>
    </source>
</evidence>
<keyword evidence="4" id="KW-0997">Cell inner membrane</keyword>
<keyword evidence="8 12" id="KW-0472">Membrane</keyword>
<dbReference type="GO" id="GO:0022857">
    <property type="term" value="F:transmembrane transporter activity"/>
    <property type="evidence" value="ECO:0007669"/>
    <property type="project" value="InterPro"/>
</dbReference>
<dbReference type="EMBL" id="OCNE01000002">
    <property type="protein sequence ID" value="SOD60319.1"/>
    <property type="molecule type" value="Genomic_DNA"/>
</dbReference>
<evidence type="ECO:0000256" key="3">
    <source>
        <dbReference type="ARBA" id="ARBA00022475"/>
    </source>
</evidence>
<keyword evidence="14" id="KW-1185">Reference proteome</keyword>
<evidence type="ECO:0000256" key="10">
    <source>
        <dbReference type="ARBA" id="ARBA00035686"/>
    </source>
</evidence>
<dbReference type="PANTHER" id="PTHR32196">
    <property type="entry name" value="ABC TRANSPORTER PERMEASE PROTEIN YPHD-RELATED-RELATED"/>
    <property type="match status" value="1"/>
</dbReference>
<organism evidence="13 14">
    <name type="scientific">Streptomyces zhaozhouensis</name>
    <dbReference type="NCBI Taxonomy" id="1300267"/>
    <lineage>
        <taxon>Bacteria</taxon>
        <taxon>Bacillati</taxon>
        <taxon>Actinomycetota</taxon>
        <taxon>Actinomycetes</taxon>
        <taxon>Kitasatosporales</taxon>
        <taxon>Streptomycetaceae</taxon>
        <taxon>Streptomyces</taxon>
    </lineage>
</organism>
<comment type="subcellular location">
    <subcellularLocation>
        <location evidence="1">Cell membrane</location>
        <topology evidence="1">Multi-pass membrane protein</topology>
    </subcellularLocation>
</comment>
<feature type="transmembrane region" description="Helical" evidence="12">
    <location>
        <begin position="261"/>
        <end position="279"/>
    </location>
</feature>
<keyword evidence="7 12" id="KW-1133">Transmembrane helix</keyword>
<feature type="transmembrane region" description="Helical" evidence="12">
    <location>
        <begin position="198"/>
        <end position="216"/>
    </location>
</feature>
<evidence type="ECO:0000256" key="2">
    <source>
        <dbReference type="ARBA" id="ARBA00022448"/>
    </source>
</evidence>
<evidence type="ECO:0000256" key="12">
    <source>
        <dbReference type="SAM" id="Phobius"/>
    </source>
</evidence>
<dbReference type="Proteomes" id="UP000219072">
    <property type="component" value="Unassembled WGS sequence"/>
</dbReference>
<feature type="transmembrane region" description="Helical" evidence="12">
    <location>
        <begin position="349"/>
        <end position="377"/>
    </location>
</feature>
<feature type="transmembrane region" description="Helical" evidence="12">
    <location>
        <begin position="42"/>
        <end position="60"/>
    </location>
</feature>
<dbReference type="InterPro" id="IPR001851">
    <property type="entry name" value="ABC_transp_permease"/>
</dbReference>
<keyword evidence="3" id="KW-1003">Cell membrane</keyword>
<sequence length="415" mass="43807">MSQTTLGKNAGDSRERDGRGPSTARALTGQALRALRDNMRQYGMVIALVLLLGLFQVWSGGDMLLPRNVTNILLQNGYILILAIGMMIVIINGHIDLSVGSLAAFTGAAAAVMMVDHDMPWQLALFLSLLIGAVVGAWQGFWIAYVGIPSFIVTLAGMLLFRGATQILLDGQSVSPFPEGFQDISQGFLPEVGPDTNYHNLTVLMGVLVCAVALFQEWRQRKQALAYELHVLPFRMFLLKCAAIVAAVLAFTLTLASYRGVPVVLLILGGLLVAMGFVMRNAVIGRHIYALGGNRAAAQLSGVKDKRVTMLVFVNMGVLAALAGCVFAARLNAGTPGAGNLFELEAIAAAFIGGASMSGGVGTVLGAVIGGLVLGVLNNGMSLVGISQDVQQVIKGLVLLAAVGFDVWNKRRARS</sequence>
<gene>
    <name evidence="13" type="ORF">SAMN06297387_10289</name>
</gene>
<evidence type="ECO:0000256" key="5">
    <source>
        <dbReference type="ARBA" id="ARBA00022597"/>
    </source>
</evidence>
<feature type="region of interest" description="Disordered" evidence="11">
    <location>
        <begin position="1"/>
        <end position="23"/>
    </location>
</feature>
<dbReference type="GO" id="GO:0005886">
    <property type="term" value="C:plasma membrane"/>
    <property type="evidence" value="ECO:0007669"/>
    <property type="project" value="UniProtKB-SubCell"/>
</dbReference>
<keyword evidence="2" id="KW-0813">Transport</keyword>
<keyword evidence="5 13" id="KW-0762">Sugar transport</keyword>
<feature type="transmembrane region" description="Helical" evidence="12">
    <location>
        <begin position="72"/>
        <end position="90"/>
    </location>
</feature>
<evidence type="ECO:0000256" key="4">
    <source>
        <dbReference type="ARBA" id="ARBA00022519"/>
    </source>
</evidence>
<protein>
    <recommendedName>
        <fullName evidence="10">Xylose transport system permease protein XylH</fullName>
    </recommendedName>
</protein>
<feature type="transmembrane region" description="Helical" evidence="12">
    <location>
        <begin position="151"/>
        <end position="169"/>
    </location>
</feature>
<evidence type="ECO:0000256" key="9">
    <source>
        <dbReference type="ARBA" id="ARBA00035611"/>
    </source>
</evidence>
<dbReference type="RefSeq" id="WP_245880351.1">
    <property type="nucleotide sequence ID" value="NZ_OCNE01000002.1"/>
</dbReference>